<comment type="caution">
    <text evidence="2">The sequence shown here is derived from an EMBL/GenBank/DDBJ whole genome shotgun (WGS) entry which is preliminary data.</text>
</comment>
<accession>A0A368KKM6</accession>
<dbReference type="GO" id="GO:0032259">
    <property type="term" value="P:methylation"/>
    <property type="evidence" value="ECO:0007669"/>
    <property type="project" value="UniProtKB-KW"/>
</dbReference>
<dbReference type="SUPFAM" id="SSF53335">
    <property type="entry name" value="S-adenosyl-L-methionine-dependent methyltransferases"/>
    <property type="match status" value="1"/>
</dbReference>
<dbReference type="OrthoDB" id="253007at2"/>
<keyword evidence="2" id="KW-0489">Methyltransferase</keyword>
<keyword evidence="2" id="KW-0808">Transferase</keyword>
<dbReference type="Proteomes" id="UP000253562">
    <property type="component" value="Unassembled WGS sequence"/>
</dbReference>
<dbReference type="PANTHER" id="PTHR43591:SF99">
    <property type="entry name" value="OS06G0646000 PROTEIN"/>
    <property type="match status" value="1"/>
</dbReference>
<dbReference type="InterPro" id="IPR013216">
    <property type="entry name" value="Methyltransf_11"/>
</dbReference>
<evidence type="ECO:0000313" key="3">
    <source>
        <dbReference type="Proteomes" id="UP000253562"/>
    </source>
</evidence>
<sequence>MKPEQLKRIFREGWTNQSVVDHRVARFIRGEFGFEPLRRAWKEALEKAASYGNAKQAIDMGTGPGTIAQFWAEMGMDTIGADFSSTMLASARQIAAEKKLDITFIEADVETPPFADETFDLVSSRAVLFTLPHPGYTVARWMRLLRPGGLLVLIGELSPTDPEKQKKAFRPAPGWKPSDVYREAMQQLPFREHSDKMLRVVMEAAGLQEITSIAMEGVVAARHEYEKLEPACGVLQGTPYVLVGRRP</sequence>
<proteinExistence type="predicted"/>
<dbReference type="AlphaFoldDB" id="A0A368KKM6"/>
<dbReference type="EMBL" id="QPEX01000045">
    <property type="protein sequence ID" value="RCS41317.1"/>
    <property type="molecule type" value="Genomic_DNA"/>
</dbReference>
<dbReference type="PANTHER" id="PTHR43591">
    <property type="entry name" value="METHYLTRANSFERASE"/>
    <property type="match status" value="1"/>
</dbReference>
<name>A0A368KKM6_9BACT</name>
<dbReference type="GO" id="GO:0008757">
    <property type="term" value="F:S-adenosylmethionine-dependent methyltransferase activity"/>
    <property type="evidence" value="ECO:0007669"/>
    <property type="project" value="InterPro"/>
</dbReference>
<evidence type="ECO:0000259" key="1">
    <source>
        <dbReference type="Pfam" id="PF08241"/>
    </source>
</evidence>
<dbReference type="InterPro" id="IPR029063">
    <property type="entry name" value="SAM-dependent_MTases_sf"/>
</dbReference>
<protein>
    <submittedName>
        <fullName evidence="2">Class I SAM-dependent methyltransferase</fullName>
    </submittedName>
</protein>
<organism evidence="2 3">
    <name type="scientific">Bremerella cremea</name>
    <dbReference type="NCBI Taxonomy" id="1031537"/>
    <lineage>
        <taxon>Bacteria</taxon>
        <taxon>Pseudomonadati</taxon>
        <taxon>Planctomycetota</taxon>
        <taxon>Planctomycetia</taxon>
        <taxon>Pirellulales</taxon>
        <taxon>Pirellulaceae</taxon>
        <taxon>Bremerella</taxon>
    </lineage>
</organism>
<feature type="domain" description="Methyltransferase type 11" evidence="1">
    <location>
        <begin position="59"/>
        <end position="153"/>
    </location>
</feature>
<dbReference type="CDD" id="cd02440">
    <property type="entry name" value="AdoMet_MTases"/>
    <property type="match status" value="1"/>
</dbReference>
<reference evidence="2 3" key="1">
    <citation type="submission" date="2018-07" db="EMBL/GenBank/DDBJ databases">
        <title>Comparative genomes isolates from brazilian mangrove.</title>
        <authorList>
            <person name="De Araujo J.E."/>
            <person name="Taketani R.G."/>
            <person name="Silva M.C.P."/>
            <person name="Lourenco M.V."/>
            <person name="Oliveira V.M."/>
            <person name="Andreote F.D."/>
        </authorList>
    </citation>
    <scope>NUCLEOTIDE SEQUENCE [LARGE SCALE GENOMIC DNA]</scope>
    <source>
        <strain evidence="2 3">HEX PRIS-MGV</strain>
    </source>
</reference>
<dbReference type="RefSeq" id="WP_114372396.1">
    <property type="nucleotide sequence ID" value="NZ_QPEX01000045.1"/>
</dbReference>
<dbReference type="Pfam" id="PF08241">
    <property type="entry name" value="Methyltransf_11"/>
    <property type="match status" value="1"/>
</dbReference>
<gene>
    <name evidence="2" type="ORF">DTL42_22390</name>
</gene>
<dbReference type="Gene3D" id="3.40.50.150">
    <property type="entry name" value="Vaccinia Virus protein VP39"/>
    <property type="match status" value="1"/>
</dbReference>
<evidence type="ECO:0000313" key="2">
    <source>
        <dbReference type="EMBL" id="RCS41317.1"/>
    </source>
</evidence>